<evidence type="ECO:0000256" key="1">
    <source>
        <dbReference type="ARBA" id="ARBA00004167"/>
    </source>
</evidence>
<accession>A0A2A4AK76</accession>
<name>A0A2A4AK76_9CORY</name>
<gene>
    <name evidence="7" type="ORF">COM45_06545</name>
</gene>
<dbReference type="Pfam" id="PF04228">
    <property type="entry name" value="Zn_peptidase"/>
    <property type="match status" value="1"/>
</dbReference>
<evidence type="ECO:0000256" key="3">
    <source>
        <dbReference type="ARBA" id="ARBA00022989"/>
    </source>
</evidence>
<dbReference type="PANTHER" id="PTHR30168:SF0">
    <property type="entry name" value="INNER MEMBRANE PROTEIN"/>
    <property type="match status" value="1"/>
</dbReference>
<evidence type="ECO:0000256" key="2">
    <source>
        <dbReference type="ARBA" id="ARBA00022692"/>
    </source>
</evidence>
<comment type="caution">
    <text evidence="7">The sequence shown here is derived from an EMBL/GenBank/DDBJ whole genome shotgun (WGS) entry which is preliminary data.</text>
</comment>
<keyword evidence="4 6" id="KW-0472">Membrane</keyword>
<evidence type="ECO:0000313" key="7">
    <source>
        <dbReference type="EMBL" id="PCC82889.1"/>
    </source>
</evidence>
<proteinExistence type="predicted"/>
<dbReference type="GO" id="GO:0006508">
    <property type="term" value="P:proteolysis"/>
    <property type="evidence" value="ECO:0007669"/>
    <property type="project" value="UniProtKB-KW"/>
</dbReference>
<dbReference type="PANTHER" id="PTHR30168">
    <property type="entry name" value="PUTATIVE MEMBRANE PROTEIN YPFJ"/>
    <property type="match status" value="1"/>
</dbReference>
<keyword evidence="7" id="KW-0378">Hydrolase</keyword>
<organism evidence="7 8">
    <name type="scientific">Corynebacterium accolens</name>
    <dbReference type="NCBI Taxonomy" id="38284"/>
    <lineage>
        <taxon>Bacteria</taxon>
        <taxon>Bacillati</taxon>
        <taxon>Actinomycetota</taxon>
        <taxon>Actinomycetes</taxon>
        <taxon>Mycobacteriales</taxon>
        <taxon>Corynebacteriaceae</taxon>
        <taxon>Corynebacterium</taxon>
    </lineage>
</organism>
<keyword evidence="7" id="KW-0645">Protease</keyword>
<keyword evidence="2 6" id="KW-0812">Transmembrane</keyword>
<dbReference type="GO" id="GO:0008237">
    <property type="term" value="F:metallopeptidase activity"/>
    <property type="evidence" value="ECO:0007669"/>
    <property type="project" value="UniProtKB-KW"/>
</dbReference>
<feature type="transmembrane region" description="Helical" evidence="6">
    <location>
        <begin position="23"/>
        <end position="44"/>
    </location>
</feature>
<dbReference type="Proteomes" id="UP000218690">
    <property type="component" value="Unassembled WGS sequence"/>
</dbReference>
<comment type="subcellular location">
    <subcellularLocation>
        <location evidence="1">Membrane</location>
        <topology evidence="1">Single-pass membrane protein</topology>
    </subcellularLocation>
</comment>
<dbReference type="InterPro" id="IPR007343">
    <property type="entry name" value="Uncharacterised_pept_Zn_put"/>
</dbReference>
<dbReference type="EMBL" id="NWBP01000022">
    <property type="protein sequence ID" value="PCC82889.1"/>
    <property type="molecule type" value="Genomic_DNA"/>
</dbReference>
<dbReference type="SUPFAM" id="SSF55486">
    <property type="entry name" value="Metalloproteases ('zincins'), catalytic domain"/>
    <property type="match status" value="1"/>
</dbReference>
<sequence length="306" mass="32898">MTFRSDAEFNNTRARSGGGGRRGGTIAAGGGLGTLVLIGLFLIMGGNPSDLDQYFGTENDQGQIAQEENGTDANGNPTGELAHCQTAEDGNKYDDCRIMYAAQSIDRVWADQLPKQAGLEYTEPGMVIFHGATTSGCGQASAATGPFYCPSDQTAYFDTAFFDQLTQFGAENAPLTQMYIVAHEFGHHIQNLEGTLGLSNYNQPGEDSNAVKIELQADCYAGIWANYADDNTNMGLQEISKQQLENAVTAAAAVGDDNIQQRSGGQVRPDQWTHGSSEMRSKAFLAGYQSGEMARCDYLERNAYNG</sequence>
<keyword evidence="3 6" id="KW-1133">Transmembrane helix</keyword>
<feature type="region of interest" description="Disordered" evidence="5">
    <location>
        <begin position="1"/>
        <end position="24"/>
    </location>
</feature>
<reference evidence="7 8" key="1">
    <citation type="submission" date="2017-09" db="EMBL/GenBank/DDBJ databases">
        <title>Draft Genome Sequence of Corynebacterium accolens AH4003.</title>
        <authorList>
            <person name="Chen Y."/>
            <person name="Oosthuysen W.F."/>
            <person name="Kelley S."/>
            <person name="Horswill A."/>
        </authorList>
    </citation>
    <scope>NUCLEOTIDE SEQUENCE [LARGE SCALE GENOMIC DNA]</scope>
    <source>
        <strain evidence="7 8">AH4003</strain>
    </source>
</reference>
<dbReference type="GO" id="GO:0016020">
    <property type="term" value="C:membrane"/>
    <property type="evidence" value="ECO:0007669"/>
    <property type="project" value="UniProtKB-SubCell"/>
</dbReference>
<evidence type="ECO:0000256" key="4">
    <source>
        <dbReference type="ARBA" id="ARBA00023136"/>
    </source>
</evidence>
<keyword evidence="7" id="KW-0482">Metalloprotease</keyword>
<evidence type="ECO:0000313" key="8">
    <source>
        <dbReference type="Proteomes" id="UP000218690"/>
    </source>
</evidence>
<protein>
    <submittedName>
        <fullName evidence="7">Metalloprotease</fullName>
    </submittedName>
</protein>
<evidence type="ECO:0000256" key="5">
    <source>
        <dbReference type="SAM" id="MobiDB-lite"/>
    </source>
</evidence>
<dbReference type="AlphaFoldDB" id="A0A2A4AK76"/>
<evidence type="ECO:0000256" key="6">
    <source>
        <dbReference type="SAM" id="Phobius"/>
    </source>
</evidence>